<feature type="chain" id="PRO_5039406330" description="Lipoprotein" evidence="2">
    <location>
        <begin position="16"/>
        <end position="115"/>
    </location>
</feature>
<dbReference type="OrthoDB" id="2429070at2"/>
<dbReference type="RefSeq" id="WP_069938245.1">
    <property type="nucleotide sequence ID" value="NZ_MAMP01000020.1"/>
</dbReference>
<evidence type="ECO:0000256" key="2">
    <source>
        <dbReference type="SAM" id="SignalP"/>
    </source>
</evidence>
<gene>
    <name evidence="3" type="ORF">BA724_05005</name>
</gene>
<dbReference type="Proteomes" id="UP000095658">
    <property type="component" value="Unassembled WGS sequence"/>
</dbReference>
<evidence type="ECO:0000313" key="4">
    <source>
        <dbReference type="Proteomes" id="UP000095658"/>
    </source>
</evidence>
<organism evidence="3 4">
    <name type="scientific">Domibacillus iocasae</name>
    <dbReference type="NCBI Taxonomy" id="1714016"/>
    <lineage>
        <taxon>Bacteria</taxon>
        <taxon>Bacillati</taxon>
        <taxon>Bacillota</taxon>
        <taxon>Bacilli</taxon>
        <taxon>Bacillales</taxon>
        <taxon>Bacillaceae</taxon>
        <taxon>Domibacillus</taxon>
    </lineage>
</organism>
<name>A0A1E7DQN3_9BACI</name>
<evidence type="ECO:0000313" key="3">
    <source>
        <dbReference type="EMBL" id="OES45364.1"/>
    </source>
</evidence>
<evidence type="ECO:0008006" key="5">
    <source>
        <dbReference type="Google" id="ProtNLM"/>
    </source>
</evidence>
<comment type="caution">
    <text evidence="3">The sequence shown here is derived from an EMBL/GenBank/DDBJ whole genome shotgun (WGS) entry which is preliminary data.</text>
</comment>
<reference evidence="3 4" key="1">
    <citation type="submission" date="2016-06" db="EMBL/GenBank/DDBJ databases">
        <title>Domibacillus iocasae genome sequencing.</title>
        <authorList>
            <person name="Verma A."/>
            <person name="Pal Y."/>
            <person name="Ojha A.K."/>
            <person name="Krishnamurthi S."/>
        </authorList>
    </citation>
    <scope>NUCLEOTIDE SEQUENCE [LARGE SCALE GENOMIC DNA]</scope>
    <source>
        <strain evidence="3 4">DSM 29979</strain>
    </source>
</reference>
<dbReference type="AlphaFoldDB" id="A0A1E7DQN3"/>
<proteinExistence type="predicted"/>
<dbReference type="Pfam" id="PF08139">
    <property type="entry name" value="LPAM_1"/>
    <property type="match status" value="1"/>
</dbReference>
<keyword evidence="1 2" id="KW-0732">Signal</keyword>
<sequence length="115" mass="12573">MRKIFLILLAAFVLAACNRSTTGGNGDEGSYAILAKVNGESYIYEGDEGAIKDTDGIDQQIGTIQRKLKPSKTPNELESNYFPAGSKIYSVKGTELIIIEDEESGKQILMKILKQ</sequence>
<evidence type="ECO:0000256" key="1">
    <source>
        <dbReference type="ARBA" id="ARBA00022729"/>
    </source>
</evidence>
<dbReference type="PROSITE" id="PS51257">
    <property type="entry name" value="PROKAR_LIPOPROTEIN"/>
    <property type="match status" value="1"/>
</dbReference>
<protein>
    <recommendedName>
        <fullName evidence="5">Lipoprotein</fullName>
    </recommendedName>
</protein>
<keyword evidence="4" id="KW-1185">Reference proteome</keyword>
<accession>A0A1E7DQN3</accession>
<feature type="signal peptide" evidence="2">
    <location>
        <begin position="1"/>
        <end position="15"/>
    </location>
</feature>
<dbReference type="EMBL" id="MAMP01000020">
    <property type="protein sequence ID" value="OES45364.1"/>
    <property type="molecule type" value="Genomic_DNA"/>
</dbReference>
<dbReference type="InterPro" id="IPR012640">
    <property type="entry name" value="Membr_lipoprot_lipid_attach_CS"/>
</dbReference>